<dbReference type="PANTHER" id="PTHR45632:SF3">
    <property type="entry name" value="KELCH-LIKE PROTEIN 32"/>
    <property type="match status" value="1"/>
</dbReference>
<gene>
    <name evidence="3" type="ORF">C1SCF055_LOCUS32444</name>
</gene>
<protein>
    <submittedName>
        <fullName evidence="4">N-acetylated-alpha-linked acidic dipeptidase 2</fullName>
    </submittedName>
</protein>
<evidence type="ECO:0000256" key="1">
    <source>
        <dbReference type="ARBA" id="ARBA00022441"/>
    </source>
</evidence>
<dbReference type="InterPro" id="IPR006652">
    <property type="entry name" value="Kelch_1"/>
</dbReference>
<proteinExistence type="predicted"/>
<dbReference type="Gene3D" id="2.120.10.80">
    <property type="entry name" value="Kelch-type beta propeller"/>
    <property type="match status" value="1"/>
</dbReference>
<evidence type="ECO:0000256" key="2">
    <source>
        <dbReference type="ARBA" id="ARBA00022737"/>
    </source>
</evidence>
<evidence type="ECO:0000313" key="4">
    <source>
        <dbReference type="EMBL" id="CAL4794156.1"/>
    </source>
</evidence>
<dbReference type="Proteomes" id="UP001152797">
    <property type="component" value="Unassembled WGS sequence"/>
</dbReference>
<dbReference type="Pfam" id="PF01344">
    <property type="entry name" value="Kelch_1"/>
    <property type="match status" value="2"/>
</dbReference>
<dbReference type="InterPro" id="IPR015915">
    <property type="entry name" value="Kelch-typ_b-propeller"/>
</dbReference>
<keyword evidence="1" id="KW-0880">Kelch repeat</keyword>
<dbReference type="EMBL" id="CAMXCT030003902">
    <property type="protein sequence ID" value="CAL4794156.1"/>
    <property type="molecule type" value="Genomic_DNA"/>
</dbReference>
<dbReference type="PANTHER" id="PTHR45632">
    <property type="entry name" value="LD33804P"/>
    <property type="match status" value="1"/>
</dbReference>
<organism evidence="3">
    <name type="scientific">Cladocopium goreaui</name>
    <dbReference type="NCBI Taxonomy" id="2562237"/>
    <lineage>
        <taxon>Eukaryota</taxon>
        <taxon>Sar</taxon>
        <taxon>Alveolata</taxon>
        <taxon>Dinophyceae</taxon>
        <taxon>Suessiales</taxon>
        <taxon>Symbiodiniaceae</taxon>
        <taxon>Cladocopium</taxon>
    </lineage>
</organism>
<evidence type="ECO:0000313" key="5">
    <source>
        <dbReference type="Proteomes" id="UP001152797"/>
    </source>
</evidence>
<keyword evidence="2" id="KW-0677">Repeat</keyword>
<dbReference type="SUPFAM" id="SSF117281">
    <property type="entry name" value="Kelch motif"/>
    <property type="match status" value="1"/>
</dbReference>
<dbReference type="EMBL" id="CAMXCT010003902">
    <property type="protein sequence ID" value="CAI4006844.1"/>
    <property type="molecule type" value="Genomic_DNA"/>
</dbReference>
<comment type="caution">
    <text evidence="3">The sequence shown here is derived from an EMBL/GenBank/DDBJ whole genome shotgun (WGS) entry which is preliminary data.</text>
</comment>
<accession>A0A9P1DD42</accession>
<dbReference type="OrthoDB" id="45365at2759"/>
<reference evidence="3" key="1">
    <citation type="submission" date="2022-10" db="EMBL/GenBank/DDBJ databases">
        <authorList>
            <person name="Chen Y."/>
            <person name="Dougan E. K."/>
            <person name="Chan C."/>
            <person name="Rhodes N."/>
            <person name="Thang M."/>
        </authorList>
    </citation>
    <scope>NUCLEOTIDE SEQUENCE</scope>
</reference>
<name>A0A9P1DD42_9DINO</name>
<reference evidence="4 5" key="2">
    <citation type="submission" date="2024-05" db="EMBL/GenBank/DDBJ databases">
        <authorList>
            <person name="Chen Y."/>
            <person name="Shah S."/>
            <person name="Dougan E. K."/>
            <person name="Thang M."/>
            <person name="Chan C."/>
        </authorList>
    </citation>
    <scope>NUCLEOTIDE SEQUENCE [LARGE SCALE GENOMIC DNA]</scope>
</reference>
<keyword evidence="5" id="KW-1185">Reference proteome</keyword>
<evidence type="ECO:0000313" key="3">
    <source>
        <dbReference type="EMBL" id="CAI4006844.1"/>
    </source>
</evidence>
<sequence>MEVFKSPGSSRGCGTSPIDLFEMQVTLTTLCKCLHESGQIPLGHFQTELHKARFDAMLQMYPCPKSTASFQKAMQSENILTNCLAFGGQSLALELFHTCKILAVGLKSNPHMLPGIYVTWSHREMLEWHPIPGLLKLKLAPVIDRSIARDFTLCHSAQTQHRDTLFKCGGGFGGTWRRMTNAALAFYKTAGRWEPLPAMVKKREGHSATVLRGKLYVCGGLNDEFAQESCGEESVHGTVECYDPTTGSWTPLPRMLTRRYNHACTTFQGRLFVCGGISPDKSGGEGQLATVESFQPSERRWTQMPSMLQERSMAPAQAAPFANFALKSVNSRLFAYGGAKTAMIECYQDGFWTEIPTLDLGGCRGCVALTACQGYLYILSRDSAETEAGPAKGATMHRFDPDSGTWQAMPLTVQCSNTGVSQN</sequence>
<dbReference type="SMART" id="SM00612">
    <property type="entry name" value="Kelch"/>
    <property type="match status" value="3"/>
</dbReference>
<dbReference type="EMBL" id="CAMXCT020003902">
    <property type="protein sequence ID" value="CAL1160219.1"/>
    <property type="molecule type" value="Genomic_DNA"/>
</dbReference>
<dbReference type="AlphaFoldDB" id="A0A9P1DD42"/>